<evidence type="ECO:0000313" key="4">
    <source>
        <dbReference type="EMBL" id="GEO43102.1"/>
    </source>
</evidence>
<reference evidence="4 5" key="1">
    <citation type="submission" date="2019-07" db="EMBL/GenBank/DDBJ databases">
        <title>Whole genome shotgun sequence of Skermanella aerolata NBRC 106429.</title>
        <authorList>
            <person name="Hosoyama A."/>
            <person name="Uohara A."/>
            <person name="Ohji S."/>
            <person name="Ichikawa N."/>
        </authorList>
    </citation>
    <scope>NUCLEOTIDE SEQUENCE [LARGE SCALE GENOMIC DNA]</scope>
    <source>
        <strain evidence="4 5">NBRC 106429</strain>
    </source>
</reference>
<evidence type="ECO:0000256" key="2">
    <source>
        <dbReference type="NCBIfam" id="TIGR02426"/>
    </source>
</evidence>
<dbReference type="PRINTS" id="PR00149">
    <property type="entry name" value="FUMRATELYASE"/>
</dbReference>
<dbReference type="InterPro" id="IPR008948">
    <property type="entry name" value="L-Aspartase-like"/>
</dbReference>
<dbReference type="RefSeq" id="WP_044436978.1">
    <property type="nucleotide sequence ID" value="NZ_BJYZ01000062.1"/>
</dbReference>
<comment type="caution">
    <text evidence="4">The sequence shown here is derived from an EMBL/GenBank/DDBJ whole genome shotgun (WGS) entry which is preliminary data.</text>
</comment>
<dbReference type="EC" id="5.5.1.2" evidence="2"/>
<dbReference type="Gene3D" id="1.10.40.30">
    <property type="entry name" value="Fumarase/aspartase (C-terminal domain)"/>
    <property type="match status" value="1"/>
</dbReference>
<dbReference type="PRINTS" id="PR00145">
    <property type="entry name" value="ARGSUCLYASE"/>
</dbReference>
<dbReference type="Gene3D" id="1.20.200.10">
    <property type="entry name" value="Fumarase/aspartase (Central domain)"/>
    <property type="match status" value="1"/>
</dbReference>
<dbReference type="NCBIfam" id="TIGR02426">
    <property type="entry name" value="protocat_pcaB"/>
    <property type="match status" value="1"/>
</dbReference>
<dbReference type="InterPro" id="IPR022761">
    <property type="entry name" value="Fumarate_lyase_N"/>
</dbReference>
<dbReference type="GO" id="GO:0047472">
    <property type="term" value="F:3-carboxy-cis,cis-muconate cycloisomerase activity"/>
    <property type="evidence" value="ECO:0007669"/>
    <property type="project" value="UniProtKB-UniRule"/>
</dbReference>
<feature type="domain" description="Adenylosuccinate lyase C-terminal" evidence="3">
    <location>
        <begin position="363"/>
        <end position="442"/>
    </location>
</feature>
<dbReference type="CDD" id="cd01597">
    <property type="entry name" value="pCLME"/>
    <property type="match status" value="1"/>
</dbReference>
<evidence type="ECO:0000313" key="5">
    <source>
        <dbReference type="Proteomes" id="UP000321523"/>
    </source>
</evidence>
<dbReference type="PANTHER" id="PTHR43172">
    <property type="entry name" value="ADENYLOSUCCINATE LYASE"/>
    <property type="match status" value="1"/>
</dbReference>
<dbReference type="InterPro" id="IPR000362">
    <property type="entry name" value="Fumarate_lyase_fam"/>
</dbReference>
<dbReference type="InterPro" id="IPR012789">
    <property type="entry name" value="Protocat_PcaB-like"/>
</dbReference>
<comment type="similarity">
    <text evidence="1">Belongs to the class-II fumarase/aspartase family.</text>
</comment>
<dbReference type="PROSITE" id="PS00163">
    <property type="entry name" value="FUMARATE_LYASES"/>
    <property type="match status" value="1"/>
</dbReference>
<dbReference type="GO" id="GO:0019619">
    <property type="term" value="P:3,4-dihydroxybenzoate catabolic process"/>
    <property type="evidence" value="ECO:0007669"/>
    <property type="project" value="InterPro"/>
</dbReference>
<name>A0A512E2Z4_9PROT</name>
<dbReference type="GO" id="GO:0016829">
    <property type="term" value="F:lyase activity"/>
    <property type="evidence" value="ECO:0007669"/>
    <property type="project" value="UniProtKB-ARBA"/>
</dbReference>
<keyword evidence="4" id="KW-0413">Isomerase</keyword>
<keyword evidence="5" id="KW-1185">Reference proteome</keyword>
<dbReference type="Pfam" id="PF10397">
    <property type="entry name" value="ADSL_C"/>
    <property type="match status" value="1"/>
</dbReference>
<protein>
    <recommendedName>
        <fullName evidence="2">3-carboxy-cis,cis-muconate cycloisomerase</fullName>
        <ecNumber evidence="2">5.5.1.2</ecNumber>
    </recommendedName>
</protein>
<dbReference type="FunFam" id="1.20.200.10:FF:000014">
    <property type="entry name" value="3-carboxy-cis,cis-muconate cycloisomerase"/>
    <property type="match status" value="1"/>
</dbReference>
<dbReference type="Pfam" id="PF00206">
    <property type="entry name" value="Lyase_1"/>
    <property type="match status" value="1"/>
</dbReference>
<dbReference type="AlphaFoldDB" id="A0A512E2Z4"/>
<dbReference type="PANTHER" id="PTHR43172:SF2">
    <property type="entry name" value="ADENYLOSUCCINATE LYASE C-TERMINAL DOMAIN-CONTAINING PROTEIN"/>
    <property type="match status" value="1"/>
</dbReference>
<dbReference type="OrthoDB" id="9768878at2"/>
<dbReference type="SMART" id="SM00998">
    <property type="entry name" value="ADSL_C"/>
    <property type="match status" value="1"/>
</dbReference>
<organism evidence="4 5">
    <name type="scientific">Skermanella aerolata</name>
    <dbReference type="NCBI Taxonomy" id="393310"/>
    <lineage>
        <taxon>Bacteria</taxon>
        <taxon>Pseudomonadati</taxon>
        <taxon>Pseudomonadota</taxon>
        <taxon>Alphaproteobacteria</taxon>
        <taxon>Rhodospirillales</taxon>
        <taxon>Azospirillaceae</taxon>
        <taxon>Skermanella</taxon>
    </lineage>
</organism>
<dbReference type="InterPro" id="IPR019468">
    <property type="entry name" value="AdenyloSucc_lyase_C"/>
</dbReference>
<evidence type="ECO:0000256" key="1">
    <source>
        <dbReference type="ARBA" id="ARBA00034772"/>
    </source>
</evidence>
<gene>
    <name evidence="4" type="primary">pcaB_2</name>
    <name evidence="4" type="ORF">SAE02_72500</name>
</gene>
<dbReference type="SUPFAM" id="SSF48557">
    <property type="entry name" value="L-aspartase-like"/>
    <property type="match status" value="1"/>
</dbReference>
<dbReference type="NCBIfam" id="NF006554">
    <property type="entry name" value="PRK09053.1"/>
    <property type="match status" value="1"/>
</dbReference>
<accession>A0A512E2Z4</accession>
<proteinExistence type="inferred from homology"/>
<dbReference type="Proteomes" id="UP000321523">
    <property type="component" value="Unassembled WGS sequence"/>
</dbReference>
<dbReference type="InterPro" id="IPR020557">
    <property type="entry name" value="Fumarate_lyase_CS"/>
</dbReference>
<evidence type="ECO:0000259" key="3">
    <source>
        <dbReference type="SMART" id="SM00998"/>
    </source>
</evidence>
<sequence>MNSQLFTPLFASHEAARLFDDNARLQGMLDFEAALARAEAKTGVIPAAAVRTIEGRCRADLFDIGELAEATAKAGNPAIPMVKRLTALVAETDKDAARFVHWGATSQDAMDTGLVLQIRAALEVIEGDLDRLAAGLAGLASAHRLTPMVGRTWMQHALPVTFGLKVAGWLDAVNRHRERLCELKPRLLTLQFGGAAGTLAALGEQGLTVASALADDLGLTLPNTPWHAHRDRVVEFGAWLALLAGTLGKIARDVSLLMQTDVGEVFEPAGAGKGGSSTMPHKRNPVTAASVMAAATRAPGLVATLFAAMPQEHERGLGNWHAEWVALPELTMLTMGALRQVADMVPDLEVDTARMRANLEVTHGLIMAERVMMALGAKLGRLHAHELVEHATKTAVSEGRHLRDVLGEDKAITAELGADELDRLFDPLGYVGQAAAFVDRVTG</sequence>
<dbReference type="EMBL" id="BJYZ01000062">
    <property type="protein sequence ID" value="GEO43102.1"/>
    <property type="molecule type" value="Genomic_DNA"/>
</dbReference>